<accession>A0A8H6CP52</accession>
<keyword evidence="7" id="KW-0812">Transmembrane</keyword>
<dbReference type="GeneID" id="59336827"/>
<dbReference type="InterPro" id="IPR017972">
    <property type="entry name" value="Cyt_P450_CS"/>
</dbReference>
<feature type="transmembrane region" description="Helical" evidence="7">
    <location>
        <begin position="6"/>
        <end position="26"/>
    </location>
</feature>
<dbReference type="PRINTS" id="PR00465">
    <property type="entry name" value="EP450IV"/>
</dbReference>
<keyword evidence="7" id="KW-1133">Transmembrane helix</keyword>
<dbReference type="PRINTS" id="PR00385">
    <property type="entry name" value="P450"/>
</dbReference>
<dbReference type="InterPro" id="IPR002403">
    <property type="entry name" value="Cyt_P450_E_grp-IV"/>
</dbReference>
<evidence type="ECO:0000256" key="6">
    <source>
        <dbReference type="RuleBase" id="RU000461"/>
    </source>
</evidence>
<dbReference type="PROSITE" id="PS00086">
    <property type="entry name" value="CYTOCHROME_P450"/>
    <property type="match status" value="1"/>
</dbReference>
<evidence type="ECO:0000256" key="7">
    <source>
        <dbReference type="SAM" id="Phobius"/>
    </source>
</evidence>
<organism evidence="8 9">
    <name type="scientific">Letharia lupina</name>
    <dbReference type="NCBI Taxonomy" id="560253"/>
    <lineage>
        <taxon>Eukaryota</taxon>
        <taxon>Fungi</taxon>
        <taxon>Dikarya</taxon>
        <taxon>Ascomycota</taxon>
        <taxon>Pezizomycotina</taxon>
        <taxon>Lecanoromycetes</taxon>
        <taxon>OSLEUM clade</taxon>
        <taxon>Lecanoromycetidae</taxon>
        <taxon>Lecanorales</taxon>
        <taxon>Lecanorineae</taxon>
        <taxon>Parmeliaceae</taxon>
        <taxon>Letharia</taxon>
    </lineage>
</organism>
<proteinExistence type="inferred from homology"/>
<reference evidence="8 9" key="1">
    <citation type="journal article" date="2020" name="Genomics">
        <title>Complete, high-quality genomes from long-read metagenomic sequencing of two wolf lichen thalli reveals enigmatic genome architecture.</title>
        <authorList>
            <person name="McKenzie S.K."/>
            <person name="Walston R.F."/>
            <person name="Allen J.L."/>
        </authorList>
    </citation>
    <scope>NUCLEOTIDE SEQUENCE [LARGE SCALE GENOMIC DNA]</scope>
    <source>
        <strain evidence="8">WasteWater1</strain>
    </source>
</reference>
<evidence type="ECO:0000256" key="2">
    <source>
        <dbReference type="ARBA" id="ARBA00010617"/>
    </source>
</evidence>
<dbReference type="PANTHER" id="PTHR24305:SF232">
    <property type="entry name" value="P450, PUTATIVE (EUROFUNG)-RELATED"/>
    <property type="match status" value="1"/>
</dbReference>
<keyword evidence="3 5" id="KW-0479">Metal-binding</keyword>
<dbReference type="GO" id="GO:0016705">
    <property type="term" value="F:oxidoreductase activity, acting on paired donors, with incorporation or reduction of molecular oxygen"/>
    <property type="evidence" value="ECO:0007669"/>
    <property type="project" value="InterPro"/>
</dbReference>
<dbReference type="EMBL" id="JACCJB010000005">
    <property type="protein sequence ID" value="KAF6226990.1"/>
    <property type="molecule type" value="Genomic_DNA"/>
</dbReference>
<keyword evidence="6" id="KW-0560">Oxidoreductase</keyword>
<evidence type="ECO:0000313" key="9">
    <source>
        <dbReference type="Proteomes" id="UP000593566"/>
    </source>
</evidence>
<dbReference type="RefSeq" id="XP_037155298.1">
    <property type="nucleotide sequence ID" value="XM_037299297.1"/>
</dbReference>
<dbReference type="GO" id="GO:0005506">
    <property type="term" value="F:iron ion binding"/>
    <property type="evidence" value="ECO:0007669"/>
    <property type="project" value="InterPro"/>
</dbReference>
<keyword evidence="7" id="KW-0472">Membrane</keyword>
<keyword evidence="4 5" id="KW-0408">Iron</keyword>
<dbReference type="InterPro" id="IPR036396">
    <property type="entry name" value="Cyt_P450_sf"/>
</dbReference>
<keyword evidence="5 6" id="KW-0349">Heme</keyword>
<dbReference type="GO" id="GO:0020037">
    <property type="term" value="F:heme binding"/>
    <property type="evidence" value="ECO:0007669"/>
    <property type="project" value="InterPro"/>
</dbReference>
<evidence type="ECO:0000313" key="8">
    <source>
        <dbReference type="EMBL" id="KAF6226990.1"/>
    </source>
</evidence>
<dbReference type="InterPro" id="IPR001128">
    <property type="entry name" value="Cyt_P450"/>
</dbReference>
<dbReference type="Gene3D" id="1.10.630.10">
    <property type="entry name" value="Cytochrome P450"/>
    <property type="match status" value="1"/>
</dbReference>
<evidence type="ECO:0000256" key="1">
    <source>
        <dbReference type="ARBA" id="ARBA00001971"/>
    </source>
</evidence>
<dbReference type="SUPFAM" id="SSF48264">
    <property type="entry name" value="Cytochrome P450"/>
    <property type="match status" value="1"/>
</dbReference>
<evidence type="ECO:0000256" key="5">
    <source>
        <dbReference type="PIRSR" id="PIRSR602403-1"/>
    </source>
</evidence>
<comment type="cofactor">
    <cofactor evidence="1 5">
        <name>heme</name>
        <dbReference type="ChEBI" id="CHEBI:30413"/>
    </cofactor>
</comment>
<dbReference type="Pfam" id="PF00067">
    <property type="entry name" value="p450"/>
    <property type="match status" value="2"/>
</dbReference>
<dbReference type="CDD" id="cd11060">
    <property type="entry name" value="CYP57A1-like"/>
    <property type="match status" value="1"/>
</dbReference>
<feature type="binding site" description="axial binding residue" evidence="5">
    <location>
        <position position="503"/>
    </location>
    <ligand>
        <name>heme</name>
        <dbReference type="ChEBI" id="CHEBI:30413"/>
    </ligand>
    <ligandPart>
        <name>Fe</name>
        <dbReference type="ChEBI" id="CHEBI:18248"/>
    </ligandPart>
</feature>
<comment type="similarity">
    <text evidence="2 6">Belongs to the cytochrome P450 family.</text>
</comment>
<sequence length="558" mass="64312">MTLRSWLGLALIVTVGIRFLSFRYIYGLRRFKGPLLASFTDAWRFVYHCRNTGIPFRDLHDRFGDVVRVGPNVLSFRDPQAIRDIFGAGKNWDKVRTIQVRSLRGVPTEILMNVLPLKSDVYFVNAAVSMGEYAHTLFSSTDPNWHKNVRRAMNPFFTQTTVLTYEPFVERTIEVFMAEMDNRFVNRYGTGNVIDFPTWLYYFTFDVMSDLTYSKPHGFITHGEDMHGIIGWVMSFVNYSFIVGQMPWVDMLLRHNLILMWLERRGWYAGNTFPGATFAIQRIREREQEKLTGNGTDKREDLLDKFRRAKQERPEHITDKAVLGLSLSTMLAGAETRSGPSSLSPSENHLYSYLASEYSAISLTAIFYYVLRTPGCYSKLREELDKHLQPASSATNSTYFQTPFSEARELPYLHACIQEAFRMHPAFGMMPERIVPPSGATICGNFIPGGTLVGCNGWVVQRHENTFGEDFDTYRPERWLADAERTRGMERAMFQFGAGTHVCLGQHIALMEIYKLVPSLMRTYEISLVDPEKEWTIITGGNMRQRDFNVRMKRRSDL</sequence>
<dbReference type="AlphaFoldDB" id="A0A8H6CP52"/>
<keyword evidence="9" id="KW-1185">Reference proteome</keyword>
<protein>
    <recommendedName>
        <fullName evidence="10">Cytochrome P450</fullName>
    </recommendedName>
</protein>
<dbReference type="GO" id="GO:0004497">
    <property type="term" value="F:monooxygenase activity"/>
    <property type="evidence" value="ECO:0007669"/>
    <property type="project" value="UniProtKB-KW"/>
</dbReference>
<dbReference type="Proteomes" id="UP000593566">
    <property type="component" value="Unassembled WGS sequence"/>
</dbReference>
<dbReference type="PANTHER" id="PTHR24305">
    <property type="entry name" value="CYTOCHROME P450"/>
    <property type="match status" value="1"/>
</dbReference>
<name>A0A8H6CP52_9LECA</name>
<evidence type="ECO:0000256" key="3">
    <source>
        <dbReference type="ARBA" id="ARBA00022723"/>
    </source>
</evidence>
<dbReference type="InterPro" id="IPR050121">
    <property type="entry name" value="Cytochrome_P450_monoxygenase"/>
</dbReference>
<evidence type="ECO:0000256" key="4">
    <source>
        <dbReference type="ARBA" id="ARBA00023004"/>
    </source>
</evidence>
<gene>
    <name evidence="8" type="ORF">HO133_008431</name>
</gene>
<comment type="caution">
    <text evidence="8">The sequence shown here is derived from an EMBL/GenBank/DDBJ whole genome shotgun (WGS) entry which is preliminary data.</text>
</comment>
<keyword evidence="6" id="KW-0503">Monooxygenase</keyword>
<evidence type="ECO:0008006" key="10">
    <source>
        <dbReference type="Google" id="ProtNLM"/>
    </source>
</evidence>